<protein>
    <submittedName>
        <fullName evidence="3">MarR family transcriptional regulator</fullName>
    </submittedName>
</protein>
<evidence type="ECO:0000313" key="3">
    <source>
        <dbReference type="EMBL" id="WAH38937.1"/>
    </source>
</evidence>
<feature type="domain" description="HTH marR-type" evidence="2">
    <location>
        <begin position="9"/>
        <end position="141"/>
    </location>
</feature>
<name>A0ABY6Z7S2_9BACL</name>
<dbReference type="PRINTS" id="PR00598">
    <property type="entry name" value="HTHMARR"/>
</dbReference>
<dbReference type="InterPro" id="IPR039422">
    <property type="entry name" value="MarR/SlyA-like"/>
</dbReference>
<proteinExistence type="predicted"/>
<dbReference type="Pfam" id="PF01047">
    <property type="entry name" value="MarR"/>
    <property type="match status" value="1"/>
</dbReference>
<dbReference type="Proteomes" id="UP001164803">
    <property type="component" value="Chromosome"/>
</dbReference>
<dbReference type="PROSITE" id="PS50995">
    <property type="entry name" value="HTH_MARR_2"/>
    <property type="match status" value="1"/>
</dbReference>
<organism evidence="3 4">
    <name type="scientific">Alicyclobacillus dauci</name>
    <dbReference type="NCBI Taxonomy" id="1475485"/>
    <lineage>
        <taxon>Bacteria</taxon>
        <taxon>Bacillati</taxon>
        <taxon>Bacillota</taxon>
        <taxon>Bacilli</taxon>
        <taxon>Bacillales</taxon>
        <taxon>Alicyclobacillaceae</taxon>
        <taxon>Alicyclobacillus</taxon>
    </lineage>
</organism>
<evidence type="ECO:0000259" key="2">
    <source>
        <dbReference type="PROSITE" id="PS50995"/>
    </source>
</evidence>
<keyword evidence="1" id="KW-0238">DNA-binding</keyword>
<dbReference type="InterPro" id="IPR036390">
    <property type="entry name" value="WH_DNA-bd_sf"/>
</dbReference>
<evidence type="ECO:0000313" key="4">
    <source>
        <dbReference type="Proteomes" id="UP001164803"/>
    </source>
</evidence>
<sequence>MSNHYSEHVVEIEHYLRSVAAAVRRKGRALLEEYGITAPQFEALVVLEREGDLTIGELSNKLYLAYSTTTDLVDRLEKSGYVERKRCSNDRRVVWVQLQPKGANLFEAVLNARRTYLNNIMAAVDLNARKQILDSLELLHMNMATQ</sequence>
<gene>
    <name evidence="3" type="ORF">NZD86_10875</name>
</gene>
<keyword evidence="4" id="KW-1185">Reference proteome</keyword>
<dbReference type="SMART" id="SM00347">
    <property type="entry name" value="HTH_MARR"/>
    <property type="match status" value="1"/>
</dbReference>
<dbReference type="Gene3D" id="1.10.10.10">
    <property type="entry name" value="Winged helix-like DNA-binding domain superfamily/Winged helix DNA-binding domain"/>
    <property type="match status" value="1"/>
</dbReference>
<dbReference type="SUPFAM" id="SSF46785">
    <property type="entry name" value="Winged helix' DNA-binding domain"/>
    <property type="match status" value="1"/>
</dbReference>
<dbReference type="EMBL" id="CP104064">
    <property type="protein sequence ID" value="WAH38937.1"/>
    <property type="molecule type" value="Genomic_DNA"/>
</dbReference>
<dbReference type="InterPro" id="IPR000835">
    <property type="entry name" value="HTH_MarR-typ"/>
</dbReference>
<dbReference type="RefSeq" id="WP_268046554.1">
    <property type="nucleotide sequence ID" value="NZ_CP104064.1"/>
</dbReference>
<dbReference type="PANTHER" id="PTHR33164:SF43">
    <property type="entry name" value="HTH-TYPE TRANSCRIPTIONAL REPRESSOR YETL"/>
    <property type="match status" value="1"/>
</dbReference>
<evidence type="ECO:0000256" key="1">
    <source>
        <dbReference type="ARBA" id="ARBA00023125"/>
    </source>
</evidence>
<reference evidence="3" key="1">
    <citation type="submission" date="2022-08" db="EMBL/GenBank/DDBJ databases">
        <title>Alicyclobacillus dauci DSM2870, complete genome.</title>
        <authorList>
            <person name="Wang Q."/>
            <person name="Cai R."/>
            <person name="Wang Z."/>
        </authorList>
    </citation>
    <scope>NUCLEOTIDE SEQUENCE</scope>
    <source>
        <strain evidence="3">DSM 28700</strain>
    </source>
</reference>
<dbReference type="PANTHER" id="PTHR33164">
    <property type="entry name" value="TRANSCRIPTIONAL REGULATOR, MARR FAMILY"/>
    <property type="match status" value="1"/>
</dbReference>
<dbReference type="InterPro" id="IPR036388">
    <property type="entry name" value="WH-like_DNA-bd_sf"/>
</dbReference>
<accession>A0ABY6Z7S2</accession>